<evidence type="ECO:0000313" key="1">
    <source>
        <dbReference type="EMBL" id="KAK9103012.1"/>
    </source>
</evidence>
<comment type="caution">
    <text evidence="1">The sequence shown here is derived from an EMBL/GenBank/DDBJ whole genome shotgun (WGS) entry which is preliminary data.</text>
</comment>
<keyword evidence="2" id="KW-1185">Reference proteome</keyword>
<dbReference type="Proteomes" id="UP001417504">
    <property type="component" value="Unassembled WGS sequence"/>
</dbReference>
<accession>A0AAP0F355</accession>
<proteinExistence type="predicted"/>
<dbReference type="EMBL" id="JBBNAE010000008">
    <property type="protein sequence ID" value="KAK9103012.1"/>
    <property type="molecule type" value="Genomic_DNA"/>
</dbReference>
<organism evidence="1 2">
    <name type="scientific">Stephania japonica</name>
    <dbReference type="NCBI Taxonomy" id="461633"/>
    <lineage>
        <taxon>Eukaryota</taxon>
        <taxon>Viridiplantae</taxon>
        <taxon>Streptophyta</taxon>
        <taxon>Embryophyta</taxon>
        <taxon>Tracheophyta</taxon>
        <taxon>Spermatophyta</taxon>
        <taxon>Magnoliopsida</taxon>
        <taxon>Ranunculales</taxon>
        <taxon>Menispermaceae</taxon>
        <taxon>Menispermoideae</taxon>
        <taxon>Cissampelideae</taxon>
        <taxon>Stephania</taxon>
    </lineage>
</organism>
<dbReference type="AlphaFoldDB" id="A0AAP0F355"/>
<evidence type="ECO:0000313" key="2">
    <source>
        <dbReference type="Proteomes" id="UP001417504"/>
    </source>
</evidence>
<gene>
    <name evidence="1" type="ORF">Sjap_020266</name>
</gene>
<protein>
    <submittedName>
        <fullName evidence="1">Uncharacterized protein</fullName>
    </submittedName>
</protein>
<reference evidence="1 2" key="1">
    <citation type="submission" date="2024-01" db="EMBL/GenBank/DDBJ databases">
        <title>Genome assemblies of Stephania.</title>
        <authorList>
            <person name="Yang L."/>
        </authorList>
    </citation>
    <scope>NUCLEOTIDE SEQUENCE [LARGE SCALE GENOMIC DNA]</scope>
    <source>
        <strain evidence="1">QJT</strain>
        <tissue evidence="1">Leaf</tissue>
    </source>
</reference>
<sequence length="238" mass="25950">MSIPSNHRTGVAKAASEVAISGDLRYHIEISNLIETLDILGILTTINRRFVKTIVTQEKIDAYPLKANSSEDRFPKRQKVPRQSARSVGLEVLSVVKIGVKVGFVILHNGTSGGGVGGLVVMEMAKSGISMLGFGGPGFVPFNGFARNDLINSSVFMDRDLLVVICHITHVSGVDIEWSIGVPDSPTVPIIVIIVYMVEIHRYPIFDYSSNCFAVEFGRLLELPLMIGDSRGWALMAH</sequence>
<name>A0AAP0F355_9MAGN</name>